<dbReference type="InterPro" id="IPR058543">
    <property type="entry name" value="Beta-prop_RSE1/DDB1/CPSF1_2nd"/>
</dbReference>
<feature type="compositionally biased region" description="Basic and acidic residues" evidence="1">
    <location>
        <begin position="1031"/>
        <end position="1040"/>
    </location>
</feature>
<keyword evidence="5" id="KW-1185">Reference proteome</keyword>
<feature type="region of interest" description="Disordered" evidence="1">
    <location>
        <begin position="1019"/>
        <end position="1065"/>
    </location>
</feature>
<dbReference type="OMA" id="LEWRSKT"/>
<keyword evidence="2" id="KW-0732">Signal</keyword>
<feature type="chain" id="PRO_5006622355" evidence="2">
    <location>
        <begin position="20"/>
        <end position="1341"/>
    </location>
</feature>
<feature type="region of interest" description="Disordered" evidence="1">
    <location>
        <begin position="669"/>
        <end position="689"/>
    </location>
</feature>
<feature type="compositionally biased region" description="Low complexity" evidence="1">
    <location>
        <begin position="178"/>
        <end position="187"/>
    </location>
</feature>
<feature type="domain" description="RSE1/DDB1/CPSF1 second beta-propeller" evidence="3">
    <location>
        <begin position="701"/>
        <end position="1132"/>
    </location>
</feature>
<evidence type="ECO:0000313" key="4">
    <source>
        <dbReference type="EMBL" id="CUG87983.1"/>
    </source>
</evidence>
<reference evidence="5" key="1">
    <citation type="submission" date="2015-09" db="EMBL/GenBank/DDBJ databases">
        <authorList>
            <consortium name="Pathogen Informatics"/>
        </authorList>
    </citation>
    <scope>NUCLEOTIDE SEQUENCE [LARGE SCALE GENOMIC DNA]</scope>
    <source>
        <strain evidence="5">Lake Konstanz</strain>
    </source>
</reference>
<feature type="region of interest" description="Disordered" evidence="1">
    <location>
        <begin position="169"/>
        <end position="228"/>
    </location>
</feature>
<proteinExistence type="predicted"/>
<dbReference type="EMBL" id="CYKH01001606">
    <property type="protein sequence ID" value="CUG87983.1"/>
    <property type="molecule type" value="Genomic_DNA"/>
</dbReference>
<evidence type="ECO:0000313" key="5">
    <source>
        <dbReference type="Proteomes" id="UP000051952"/>
    </source>
</evidence>
<name>A0A0S4JHV6_BODSA</name>
<feature type="region of interest" description="Disordered" evidence="1">
    <location>
        <begin position="1310"/>
        <end position="1341"/>
    </location>
</feature>
<dbReference type="OrthoDB" id="6109at2759"/>
<evidence type="ECO:0000259" key="3">
    <source>
        <dbReference type="Pfam" id="PF23726"/>
    </source>
</evidence>
<evidence type="ECO:0000256" key="1">
    <source>
        <dbReference type="SAM" id="MobiDB-lite"/>
    </source>
</evidence>
<dbReference type="InterPro" id="IPR050358">
    <property type="entry name" value="RSE1/DDB1/CFT1"/>
</dbReference>
<dbReference type="Proteomes" id="UP000051952">
    <property type="component" value="Unassembled WGS sequence"/>
</dbReference>
<feature type="compositionally biased region" description="Acidic residues" evidence="1">
    <location>
        <begin position="188"/>
        <end position="201"/>
    </location>
</feature>
<protein>
    <submittedName>
        <fullName evidence="4">Cleavage and polyadenylation specificity factor, putative</fullName>
    </submittedName>
</protein>
<gene>
    <name evidence="4" type="ORF">BSAL_13000</name>
</gene>
<dbReference type="PANTHER" id="PTHR10644">
    <property type="entry name" value="DNA REPAIR/RNA PROCESSING CPSF FAMILY"/>
    <property type="match status" value="1"/>
</dbReference>
<dbReference type="VEuPathDB" id="TriTrypDB:BSAL_13000"/>
<dbReference type="InterPro" id="IPR015943">
    <property type="entry name" value="WD40/YVTN_repeat-like_dom_sf"/>
</dbReference>
<evidence type="ECO:0000256" key="2">
    <source>
        <dbReference type="SAM" id="SignalP"/>
    </source>
</evidence>
<feature type="compositionally biased region" description="Low complexity" evidence="1">
    <location>
        <begin position="213"/>
        <end position="228"/>
    </location>
</feature>
<dbReference type="Gene3D" id="2.130.10.10">
    <property type="entry name" value="YVTN repeat-like/Quinoprotein amine dehydrogenase"/>
    <property type="match status" value="2"/>
</dbReference>
<accession>A0A0S4JHV6</accession>
<organism evidence="4 5">
    <name type="scientific">Bodo saltans</name>
    <name type="common">Flagellated protozoan</name>
    <dbReference type="NCBI Taxonomy" id="75058"/>
    <lineage>
        <taxon>Eukaryota</taxon>
        <taxon>Discoba</taxon>
        <taxon>Euglenozoa</taxon>
        <taxon>Kinetoplastea</taxon>
        <taxon>Metakinetoplastina</taxon>
        <taxon>Eubodonida</taxon>
        <taxon>Bodonidae</taxon>
        <taxon>Bodo</taxon>
    </lineage>
</organism>
<feature type="signal peptide" evidence="2">
    <location>
        <begin position="1"/>
        <end position="19"/>
    </location>
</feature>
<sequence length="1341" mass="142457">MSTAAVPPLVVAPIVLASAVTNAARGNFSGQDHATELVVVKHNVLHFYRVGSDEDISNHEALIPLCPPTELSSPPLCLCTFRPPGRAYDVVALAFSHIHVSVVAFNPVLERVETLAAVLLRDDPSADGNDGGLPPFVRYDAERDLIAVYFYSKWLALLQVQSLGTTSSASQFADEGSSSKAAAQAASADEDWGDESDEDEGKSDKTEAQNVVAEATTTTTSEETIASSTTKQLSDDILPPLLLCAPQIIDCTQELKRPLRQVRDIQFVPSFSEPTIAILCEQDSSWAGRVKLADYGTGTVQCKSLSCSVVWLSVSTFKTPSSSSNNEYSTAAASSSTSSSRRHAVVEIGDVDGIPYSTSHMSPIPGFEHVPGGVLCFSHHSILHVTPKRRFGCFFNKLGREEAESDSGGASSNWGPVTWTNGKRAAGSSSSALPLLLSSLRSAFLSDRALVLCTIHGHVLHFSLESDGRSIVGSSCTSLGVFQRPSCVANVSPASSTSATPPSVFIGTTEGNSVVARLDTAHGGGDGALQIVATMFGLGETLSVDLVHTSNQKKSSASATAAAEQLARLNHQKQSHSAGASIDAKNPYAALFANEENGASSVADNIVSIDDLPKESSHQTAMSRELLLSSGSGAFGRVLLGRDCIVSQVSHRNNIECMSTHVVQFRKTSSSSVKKRGREEGGEASVLGQHADTTTSDAALFVILSTRSASIILRGMIDGKRLEQVKSDRCSFATNSRTIFAGKGLNDTAIVQVTERDIVLVTRDAARVLGSHTLPRPCGAIWASMWNNQQILILYQDQTLSCVTLSGVSAKGVTMVETQLKCGVIAAAIQSDDNNSNEDQQQQKLSPAALNWLVLALPPAPTATQQQASTLEVYSAPRSQPLRAATLTATPLVTLENFSVFPAIIDPLVQIPEPFPTNGKQRNAAAAKKVEASLKSIQVVELALVTMRRRSQAHQHGDVVDSCPTLFAVTEGGECVAYKVVVKSNHNTIQQGDQQQGTESVVRLIKKLHENIDGLEVAQRAGGGAGLSSSSKRETIEEKMKRKREAGGAGEQRAEQQRQNTLASQKSVRRLVPFDNMSNGYSGVAICGLVPRLVFTRGNGQLVSHRHLLPAGSAAVAASADSNQSKGGTVGAMIRSFSPLDACWLPGGFVCCCEGFIAFCSVTPEALQSATDATTTSHSLIVTKDISIGCTPQRVSYCAATKSAYVLSSTTQTFRPVKAPFDVELKILFNEDGSVLSVTEVAPTAPPPTVSSAFDVNAVPMPSASRYRLSVLALGDGNNSDSAALMDDPLTTFNFDENEEVLCSQLISLPSAPRVPHPTLDDPTQPPQHDASAKKKRRIRR</sequence>
<dbReference type="Pfam" id="PF23726">
    <property type="entry name" value="Beta-prop_RSE1_2nd"/>
    <property type="match status" value="1"/>
</dbReference>